<reference evidence="1" key="1">
    <citation type="submission" date="2016-03" db="EMBL/GenBank/DDBJ databases">
        <authorList>
            <person name="Ploux O."/>
        </authorList>
    </citation>
    <scope>NUCLEOTIDE SEQUENCE</scope>
    <source>
        <tissue evidence="1">Mantle</tissue>
    </source>
</reference>
<sequence>MGLLVSIIHYIKMMMYFSEIYLRSLSWKKASTLSVFHLSIPSSSTMTLFSSISFMMGSAPRTYLMAKPGNCLGRSLLTNAWTCGNLPNFHPHTCSSAYGYVFNDSSPSESLEQHF</sequence>
<dbReference type="AlphaFoldDB" id="A0A194AKW2"/>
<proteinExistence type="predicted"/>
<dbReference type="EMBL" id="GELH01000277">
    <property type="protein sequence ID" value="JAS03995.1"/>
    <property type="molecule type" value="Transcribed_RNA"/>
</dbReference>
<name>A0A194AKW2_PINFU</name>
<organism evidence="1">
    <name type="scientific">Pinctada fucata</name>
    <name type="common">Akoya pearl oyster</name>
    <name type="synonym">Pinctada imbricata fucata</name>
    <dbReference type="NCBI Taxonomy" id="50426"/>
    <lineage>
        <taxon>Eukaryota</taxon>
        <taxon>Metazoa</taxon>
        <taxon>Spiralia</taxon>
        <taxon>Lophotrochozoa</taxon>
        <taxon>Mollusca</taxon>
        <taxon>Bivalvia</taxon>
        <taxon>Autobranchia</taxon>
        <taxon>Pteriomorphia</taxon>
        <taxon>Pterioida</taxon>
        <taxon>Pterioidea</taxon>
        <taxon>Pteriidae</taxon>
        <taxon>Pinctada</taxon>
    </lineage>
</organism>
<dbReference type="EMBL" id="GELH01000278">
    <property type="protein sequence ID" value="JAS03994.1"/>
    <property type="molecule type" value="Transcribed_RNA"/>
</dbReference>
<protein>
    <submittedName>
        <fullName evidence="1">Uncharacterized protein</fullName>
    </submittedName>
</protein>
<evidence type="ECO:0000313" key="1">
    <source>
        <dbReference type="EMBL" id="JAS03994.1"/>
    </source>
</evidence>
<accession>A0A194AKW2</accession>